<keyword evidence="1" id="KW-1133">Transmembrane helix</keyword>
<dbReference type="Proteomes" id="UP000324326">
    <property type="component" value="Unassembled WGS sequence"/>
</dbReference>
<dbReference type="InterPro" id="IPR024414">
    <property type="entry name" value="Uncharacterised_PrgI"/>
</dbReference>
<evidence type="ECO:0000313" key="3">
    <source>
        <dbReference type="Proteomes" id="UP000324326"/>
    </source>
</evidence>
<organism evidence="2 3">
    <name type="scientific">Bacillus swezeyi</name>
    <dbReference type="NCBI Taxonomy" id="1925020"/>
    <lineage>
        <taxon>Bacteria</taxon>
        <taxon>Bacillati</taxon>
        <taxon>Bacillota</taxon>
        <taxon>Bacilli</taxon>
        <taxon>Bacillales</taxon>
        <taxon>Bacillaceae</taxon>
        <taxon>Bacillus</taxon>
    </lineage>
</organism>
<protein>
    <submittedName>
        <fullName evidence="2">PrgI family protein</fullName>
    </submittedName>
</protein>
<feature type="transmembrane region" description="Helical" evidence="1">
    <location>
        <begin position="50"/>
        <end position="74"/>
    </location>
</feature>
<gene>
    <name evidence="2" type="ORF">DX927_23400</name>
</gene>
<accession>A0A5M8RM26</accession>
<keyword evidence="1" id="KW-0472">Membrane</keyword>
<sequence length="114" mass="13027">MRKITVPIDMSSEQKTILGVLSKRQLIYLIGGGALIYSYIPFVFNLFPNFFIALIACMGSALPVAALTCLLAFLKKESLHLNYDHYLLIKHQYKTQIGVWRKGKTPKEWMMSND</sequence>
<dbReference type="AlphaFoldDB" id="A0A5M8RM26"/>
<comment type="caution">
    <text evidence="2">The sequence shown here is derived from an EMBL/GenBank/DDBJ whole genome shotgun (WGS) entry which is preliminary data.</text>
</comment>
<evidence type="ECO:0000313" key="2">
    <source>
        <dbReference type="EMBL" id="KAA6446992.1"/>
    </source>
</evidence>
<reference evidence="2 3" key="1">
    <citation type="submission" date="2018-08" db="EMBL/GenBank/DDBJ databases">
        <title>Bacillus phenotypic plasticity.</title>
        <authorList>
            <person name="Hurtado E."/>
        </authorList>
    </citation>
    <scope>NUCLEOTIDE SEQUENCE [LARGE SCALE GENOMIC DNA]</scope>
    <source>
        <strain evidence="2 3">427</strain>
    </source>
</reference>
<feature type="transmembrane region" description="Helical" evidence="1">
    <location>
        <begin position="26"/>
        <end position="44"/>
    </location>
</feature>
<name>A0A5M8RM26_9BACI</name>
<proteinExistence type="predicted"/>
<keyword evidence="1" id="KW-0812">Transmembrane</keyword>
<dbReference type="EMBL" id="QSND01000007">
    <property type="protein sequence ID" value="KAA6446992.1"/>
    <property type="molecule type" value="Genomic_DNA"/>
</dbReference>
<evidence type="ECO:0000256" key="1">
    <source>
        <dbReference type="SAM" id="Phobius"/>
    </source>
</evidence>
<dbReference type="Pfam" id="PF12666">
    <property type="entry name" value="PrgI"/>
    <property type="match status" value="1"/>
</dbReference>